<dbReference type="AlphaFoldDB" id="Q4N5D6"/>
<dbReference type="InParanoid" id="Q4N5D6"/>
<dbReference type="STRING" id="5875.Q4N5D6"/>
<dbReference type="KEGG" id="tpv:TP02_0354"/>
<dbReference type="OMA" id="FQPNSKH"/>
<feature type="region of interest" description="Disordered" evidence="1">
    <location>
        <begin position="303"/>
        <end position="351"/>
    </location>
</feature>
<dbReference type="ESTHER" id="thepa-q4n5d6">
    <property type="family name" value="ABHD13-BEM46"/>
</dbReference>
<evidence type="ECO:0000313" key="3">
    <source>
        <dbReference type="Proteomes" id="UP000001949"/>
    </source>
</evidence>
<comment type="caution">
    <text evidence="2">The sequence shown here is derived from an EMBL/GenBank/DDBJ whole genome shotgun (WGS) entry which is preliminary data.</text>
</comment>
<name>Q4N5D6_THEPA</name>
<gene>
    <name evidence="2" type="ordered locus">TP02_0354</name>
</gene>
<dbReference type="InterPro" id="IPR029058">
    <property type="entry name" value="AB_hydrolase_fold"/>
</dbReference>
<dbReference type="VEuPathDB" id="PiroplasmaDB:TpMuguga_02g00354"/>
<reference evidence="2 3" key="1">
    <citation type="journal article" date="2005" name="Science">
        <title>Genome sequence of Theileria parva, a bovine pathogen that transforms lymphocytes.</title>
        <authorList>
            <person name="Gardner M.J."/>
            <person name="Bishop R."/>
            <person name="Shah T."/>
            <person name="de Villiers E.P."/>
            <person name="Carlton J.M."/>
            <person name="Hall N."/>
            <person name="Ren Q."/>
            <person name="Paulsen I.T."/>
            <person name="Pain A."/>
            <person name="Berriman M."/>
            <person name="Wilson R.J.M."/>
            <person name="Sato S."/>
            <person name="Ralph S.A."/>
            <person name="Mann D.J."/>
            <person name="Xiong Z."/>
            <person name="Shallom S.J."/>
            <person name="Weidman J."/>
            <person name="Jiang L."/>
            <person name="Lynn J."/>
            <person name="Weaver B."/>
            <person name="Shoaibi A."/>
            <person name="Domingo A.R."/>
            <person name="Wasawo D."/>
            <person name="Crabtree J."/>
            <person name="Wortman J.R."/>
            <person name="Haas B."/>
            <person name="Angiuoli S.V."/>
            <person name="Creasy T.H."/>
            <person name="Lu C."/>
            <person name="Suh B."/>
            <person name="Silva J.C."/>
            <person name="Utterback T.R."/>
            <person name="Feldblyum T.V."/>
            <person name="Pertea M."/>
            <person name="Allen J."/>
            <person name="Nierman W.C."/>
            <person name="Taracha E.L.N."/>
            <person name="Salzberg S.L."/>
            <person name="White O.R."/>
            <person name="Fitzhugh H.A."/>
            <person name="Morzaria S."/>
            <person name="Venter J.C."/>
            <person name="Fraser C.M."/>
            <person name="Nene V."/>
        </authorList>
    </citation>
    <scope>NUCLEOTIDE SEQUENCE [LARGE SCALE GENOMIC DNA]</scope>
    <source>
        <strain evidence="2 3">Muguga</strain>
    </source>
</reference>
<evidence type="ECO:0000313" key="2">
    <source>
        <dbReference type="EMBL" id="EAN32637.1"/>
    </source>
</evidence>
<dbReference type="PANTHER" id="PTHR12277">
    <property type="entry name" value="ALPHA/BETA HYDROLASE DOMAIN-CONTAINING PROTEIN"/>
    <property type="match status" value="1"/>
</dbReference>
<keyword evidence="3" id="KW-1185">Reference proteome</keyword>
<dbReference type="SUPFAM" id="SSF53474">
    <property type="entry name" value="alpha/beta-Hydrolases"/>
    <property type="match status" value="1"/>
</dbReference>
<proteinExistence type="predicted"/>
<organism evidence="2 3">
    <name type="scientific">Theileria parva</name>
    <name type="common">East coast fever infection agent</name>
    <dbReference type="NCBI Taxonomy" id="5875"/>
    <lineage>
        <taxon>Eukaryota</taxon>
        <taxon>Sar</taxon>
        <taxon>Alveolata</taxon>
        <taxon>Apicomplexa</taxon>
        <taxon>Aconoidasida</taxon>
        <taxon>Piroplasmida</taxon>
        <taxon>Theileriidae</taxon>
        <taxon>Theileria</taxon>
    </lineage>
</organism>
<accession>Q4N5D6</accession>
<dbReference type="PANTHER" id="PTHR12277:SF197">
    <property type="entry name" value="CHROMOSOME UNDETERMINED SCAFFOLD_38, WHOLE GENOME SHOTGUN SEQUENCE"/>
    <property type="match status" value="1"/>
</dbReference>
<dbReference type="Gene3D" id="3.40.50.1820">
    <property type="entry name" value="alpha/beta hydrolase"/>
    <property type="match status" value="1"/>
</dbReference>
<feature type="compositionally biased region" description="Low complexity" evidence="1">
    <location>
        <begin position="315"/>
        <end position="350"/>
    </location>
</feature>
<sequence>MGNAKSIANSIIFPAPQASYDHNLPELVWVPKNFASKDLNIDKPSSRSFPVLFIRSPQPSSLFFIYLHANCCDIGLIKPELYDISEAIGASIVAVEYPGYGLSPEISVTTGPSVNLRVIATFHFLLSLGVHPSSIVFFGRSIGTGPAACIAAHFVKKGIKCGGVILQAPYVSIHKIVQGNFLIHMKDSVEYFPLGSWLIDNFWDLEQALKDMSPSVPLLIIHGLLDEIVPVSHGQRLYDSYESENKMADFQPNSKHNYYSINEDLIVPIRKFLNKFNISAYNPPMEITLPRWCLSKSKNVLRRRRSNNSDKSFKTTTESMRSLTLSSSRTSSIHTRTQVSTARTSVSASSLLQESIPPELDSDVNRSICHSNFSSSLEGLCQRNSINNEDISDMVNDAITRNNNP</sequence>
<dbReference type="EMBL" id="AAGK01000002">
    <property type="protein sequence ID" value="EAN32637.1"/>
    <property type="molecule type" value="Genomic_DNA"/>
</dbReference>
<dbReference type="eggNOG" id="KOG1552">
    <property type="taxonomic scope" value="Eukaryota"/>
</dbReference>
<protein>
    <recommendedName>
        <fullName evidence="4">Serine aminopeptidase S33 domain-containing protein</fullName>
    </recommendedName>
</protein>
<evidence type="ECO:0008006" key="4">
    <source>
        <dbReference type="Google" id="ProtNLM"/>
    </source>
</evidence>
<dbReference type="Proteomes" id="UP000001949">
    <property type="component" value="Unassembled WGS sequence"/>
</dbReference>
<evidence type="ECO:0000256" key="1">
    <source>
        <dbReference type="SAM" id="MobiDB-lite"/>
    </source>
</evidence>